<evidence type="ECO:0000313" key="4">
    <source>
        <dbReference type="Proteomes" id="UP000054270"/>
    </source>
</evidence>
<name>A0A0D2NN99_HYPSF</name>
<keyword evidence="1" id="KW-0677">Repeat</keyword>
<feature type="domain" description="Nephrocystin 3-like N-terminal" evidence="2">
    <location>
        <begin position="73"/>
        <end position="221"/>
    </location>
</feature>
<accession>A0A0D2NN99</accession>
<dbReference type="InterPro" id="IPR056884">
    <property type="entry name" value="NPHP3-like_N"/>
</dbReference>
<protein>
    <recommendedName>
        <fullName evidence="2">Nephrocystin 3-like N-terminal domain-containing protein</fullName>
    </recommendedName>
</protein>
<dbReference type="OrthoDB" id="163438at2759"/>
<sequence length="305" mass="34317">MVRVTLPIPPAHTGNLPLYFHPDGFKHLQAHVAPTAYASQQDGDAPKCHPNTRTAILNAIMDWVLVAAMKLQWILWINGAAGAGKSAIARSVVDLCLEQQIVIARFFFFRTDPTRNTIQPVVATLVYQLIKSIPALDSIISPKIQSDPLIFKESLETQFKILIFESLRQFFEESPFEKPIVFLLDGVDECSGDDNQANVIRTITEFVAEKSVPVIVIFSSRAEPQLQMAFNSPKVDNILRRLPLDSDYRAVDDIRLFLEDSFTSIKNTHMFRSSIDANWPAPLLVQEIVDKSSNQFIYASVVIKF</sequence>
<dbReference type="EMBL" id="KN817568">
    <property type="protein sequence ID" value="KJA20309.1"/>
    <property type="molecule type" value="Genomic_DNA"/>
</dbReference>
<reference evidence="4" key="1">
    <citation type="submission" date="2014-04" db="EMBL/GenBank/DDBJ databases">
        <title>Evolutionary Origins and Diversification of the Mycorrhizal Mutualists.</title>
        <authorList>
            <consortium name="DOE Joint Genome Institute"/>
            <consortium name="Mycorrhizal Genomics Consortium"/>
            <person name="Kohler A."/>
            <person name="Kuo A."/>
            <person name="Nagy L.G."/>
            <person name="Floudas D."/>
            <person name="Copeland A."/>
            <person name="Barry K.W."/>
            <person name="Cichocki N."/>
            <person name="Veneault-Fourrey C."/>
            <person name="LaButti K."/>
            <person name="Lindquist E.A."/>
            <person name="Lipzen A."/>
            <person name="Lundell T."/>
            <person name="Morin E."/>
            <person name="Murat C."/>
            <person name="Riley R."/>
            <person name="Ohm R."/>
            <person name="Sun H."/>
            <person name="Tunlid A."/>
            <person name="Henrissat B."/>
            <person name="Grigoriev I.V."/>
            <person name="Hibbett D.S."/>
            <person name="Martin F."/>
        </authorList>
    </citation>
    <scope>NUCLEOTIDE SEQUENCE [LARGE SCALE GENOMIC DNA]</scope>
    <source>
        <strain evidence="4">FD-334 SS-4</strain>
    </source>
</reference>
<dbReference type="PANTHER" id="PTHR10039">
    <property type="entry name" value="AMELOGENIN"/>
    <property type="match status" value="1"/>
</dbReference>
<evidence type="ECO:0000256" key="1">
    <source>
        <dbReference type="ARBA" id="ARBA00022737"/>
    </source>
</evidence>
<evidence type="ECO:0000259" key="2">
    <source>
        <dbReference type="Pfam" id="PF24883"/>
    </source>
</evidence>
<organism evidence="3 4">
    <name type="scientific">Hypholoma sublateritium (strain FD-334 SS-4)</name>
    <dbReference type="NCBI Taxonomy" id="945553"/>
    <lineage>
        <taxon>Eukaryota</taxon>
        <taxon>Fungi</taxon>
        <taxon>Dikarya</taxon>
        <taxon>Basidiomycota</taxon>
        <taxon>Agaricomycotina</taxon>
        <taxon>Agaricomycetes</taxon>
        <taxon>Agaricomycetidae</taxon>
        <taxon>Agaricales</taxon>
        <taxon>Agaricineae</taxon>
        <taxon>Strophariaceae</taxon>
        <taxon>Hypholoma</taxon>
    </lineage>
</organism>
<evidence type="ECO:0000313" key="3">
    <source>
        <dbReference type="EMBL" id="KJA20309.1"/>
    </source>
</evidence>
<dbReference type="AlphaFoldDB" id="A0A0D2NN99"/>
<dbReference type="PANTHER" id="PTHR10039:SF5">
    <property type="entry name" value="NACHT DOMAIN-CONTAINING PROTEIN"/>
    <property type="match status" value="1"/>
</dbReference>
<dbReference type="Proteomes" id="UP000054270">
    <property type="component" value="Unassembled WGS sequence"/>
</dbReference>
<keyword evidence="4" id="KW-1185">Reference proteome</keyword>
<dbReference type="InterPro" id="IPR027417">
    <property type="entry name" value="P-loop_NTPase"/>
</dbReference>
<dbReference type="STRING" id="945553.A0A0D2NN99"/>
<dbReference type="SUPFAM" id="SSF52540">
    <property type="entry name" value="P-loop containing nucleoside triphosphate hydrolases"/>
    <property type="match status" value="1"/>
</dbReference>
<gene>
    <name evidence="3" type="ORF">HYPSUDRAFT_142308</name>
</gene>
<feature type="non-terminal residue" evidence="3">
    <location>
        <position position="305"/>
    </location>
</feature>
<proteinExistence type="predicted"/>
<dbReference type="Gene3D" id="3.40.50.300">
    <property type="entry name" value="P-loop containing nucleotide triphosphate hydrolases"/>
    <property type="match status" value="1"/>
</dbReference>
<dbReference type="OMA" id="MFRSSID"/>
<dbReference type="Pfam" id="PF24883">
    <property type="entry name" value="NPHP3_N"/>
    <property type="match status" value="1"/>
</dbReference>